<feature type="transmembrane region" description="Helical" evidence="5">
    <location>
        <begin position="48"/>
        <end position="69"/>
    </location>
</feature>
<evidence type="ECO:0000256" key="2">
    <source>
        <dbReference type="ARBA" id="ARBA00022692"/>
    </source>
</evidence>
<sequence>MSTSESTWHLYEYKPSLVAAAIFAALFLITTSFHLYQRVKSHAKFLNPFIAGGVFQVIGYCSRGAAHFHETSTTIYALQTLLLLLAPTLYAASIYMILARIIISVKAQHLSLIPVKWLTKIFVCGDILSFILQGAGGGIMTSGSSSSLKIGQWVIIVGLCVQLLFFGAFLIASIIFHLRIHGAPTAESEKAMSRGRSCLPYDWRGLLFACYFVSVLILIRSVYRVVEFAQGNSGYVISHEWFLYVLDALMMLLVMLTLNLFHPSVVLNNKRQHQRDGSYEAVLQPEYHMRRISEGA</sequence>
<dbReference type="Proteomes" id="UP000256690">
    <property type="component" value="Unassembled WGS sequence"/>
</dbReference>
<feature type="transmembrane region" description="Helical" evidence="5">
    <location>
        <begin position="75"/>
        <end position="98"/>
    </location>
</feature>
<proteinExistence type="predicted"/>
<gene>
    <name evidence="6" type="ORF">DSM5745_04451</name>
</gene>
<keyword evidence="3 5" id="KW-1133">Transmembrane helix</keyword>
<evidence type="ECO:0000256" key="4">
    <source>
        <dbReference type="ARBA" id="ARBA00023136"/>
    </source>
</evidence>
<dbReference type="GeneID" id="38114821"/>
<organism evidence="6 7">
    <name type="scientific">Aspergillus mulundensis</name>
    <dbReference type="NCBI Taxonomy" id="1810919"/>
    <lineage>
        <taxon>Eukaryota</taxon>
        <taxon>Fungi</taxon>
        <taxon>Dikarya</taxon>
        <taxon>Ascomycota</taxon>
        <taxon>Pezizomycotina</taxon>
        <taxon>Eurotiomycetes</taxon>
        <taxon>Eurotiomycetidae</taxon>
        <taxon>Eurotiales</taxon>
        <taxon>Aspergillaceae</taxon>
        <taxon>Aspergillus</taxon>
        <taxon>Aspergillus subgen. Nidulantes</taxon>
    </lineage>
</organism>
<dbReference type="PANTHER" id="PTHR31465:SF1">
    <property type="entry name" value="PROTEIN RTA1-RELATED"/>
    <property type="match status" value="1"/>
</dbReference>
<keyword evidence="2 5" id="KW-0812">Transmembrane</keyword>
<feature type="transmembrane region" description="Helical" evidence="5">
    <location>
        <begin position="153"/>
        <end position="180"/>
    </location>
</feature>
<feature type="transmembrane region" description="Helical" evidence="5">
    <location>
        <begin position="241"/>
        <end position="261"/>
    </location>
</feature>
<keyword evidence="4 5" id="KW-0472">Membrane</keyword>
<feature type="transmembrane region" description="Helical" evidence="5">
    <location>
        <begin position="118"/>
        <end position="141"/>
    </location>
</feature>
<dbReference type="Pfam" id="PF04479">
    <property type="entry name" value="RTA1"/>
    <property type="match status" value="1"/>
</dbReference>
<comment type="caution">
    <text evidence="6">The sequence shown here is derived from an EMBL/GenBank/DDBJ whole genome shotgun (WGS) entry which is preliminary data.</text>
</comment>
<comment type="subcellular location">
    <subcellularLocation>
        <location evidence="1">Membrane</location>
        <topology evidence="1">Multi-pass membrane protein</topology>
    </subcellularLocation>
</comment>
<dbReference type="EMBL" id="PVWQ01000004">
    <property type="protein sequence ID" value="RDW84125.1"/>
    <property type="molecule type" value="Genomic_DNA"/>
</dbReference>
<protein>
    <recommendedName>
        <fullName evidence="8">RTA1 like protein</fullName>
    </recommendedName>
</protein>
<evidence type="ECO:0000313" key="7">
    <source>
        <dbReference type="Proteomes" id="UP000256690"/>
    </source>
</evidence>
<dbReference type="RefSeq" id="XP_026605463.1">
    <property type="nucleotide sequence ID" value="XM_026746467.1"/>
</dbReference>
<feature type="transmembrane region" description="Helical" evidence="5">
    <location>
        <begin position="201"/>
        <end position="221"/>
    </location>
</feature>
<evidence type="ECO:0000256" key="5">
    <source>
        <dbReference type="SAM" id="Phobius"/>
    </source>
</evidence>
<evidence type="ECO:0000256" key="3">
    <source>
        <dbReference type="ARBA" id="ARBA00022989"/>
    </source>
</evidence>
<evidence type="ECO:0008006" key="8">
    <source>
        <dbReference type="Google" id="ProtNLM"/>
    </source>
</evidence>
<dbReference type="AlphaFoldDB" id="A0A3D8SCQ8"/>
<dbReference type="OrthoDB" id="3358017at2759"/>
<dbReference type="InterPro" id="IPR007568">
    <property type="entry name" value="RTA1"/>
</dbReference>
<keyword evidence="7" id="KW-1185">Reference proteome</keyword>
<evidence type="ECO:0000256" key="1">
    <source>
        <dbReference type="ARBA" id="ARBA00004141"/>
    </source>
</evidence>
<dbReference type="PANTHER" id="PTHR31465">
    <property type="entry name" value="PROTEIN RTA1-RELATED"/>
    <property type="match status" value="1"/>
</dbReference>
<name>A0A3D8SCQ8_9EURO</name>
<reference evidence="6 7" key="1">
    <citation type="journal article" date="2018" name="IMA Fungus">
        <title>IMA Genome-F 9: Draft genome sequence of Annulohypoxylon stygium, Aspergillus mulundensis, Berkeleyomyces basicola (syn. Thielaviopsis basicola), Ceratocystis smalleyi, two Cercospora beticola strains, Coleophoma cylindrospora, Fusarium fracticaudum, Phialophora cf. hyalina, and Morchella septimelata.</title>
        <authorList>
            <person name="Wingfield B.D."/>
            <person name="Bills G.F."/>
            <person name="Dong Y."/>
            <person name="Huang W."/>
            <person name="Nel W.J."/>
            <person name="Swalarsk-Parry B.S."/>
            <person name="Vaghefi N."/>
            <person name="Wilken P.M."/>
            <person name="An Z."/>
            <person name="de Beer Z.W."/>
            <person name="De Vos L."/>
            <person name="Chen L."/>
            <person name="Duong T.A."/>
            <person name="Gao Y."/>
            <person name="Hammerbacher A."/>
            <person name="Kikkert J.R."/>
            <person name="Li Y."/>
            <person name="Li H."/>
            <person name="Li K."/>
            <person name="Li Q."/>
            <person name="Liu X."/>
            <person name="Ma X."/>
            <person name="Naidoo K."/>
            <person name="Pethybridge S.J."/>
            <person name="Sun J."/>
            <person name="Steenkamp E.T."/>
            <person name="van der Nest M.A."/>
            <person name="van Wyk S."/>
            <person name="Wingfield M.J."/>
            <person name="Xiong C."/>
            <person name="Yue Q."/>
            <person name="Zhang X."/>
        </authorList>
    </citation>
    <scope>NUCLEOTIDE SEQUENCE [LARGE SCALE GENOMIC DNA]</scope>
    <source>
        <strain evidence="6 7">DSM 5745</strain>
    </source>
</reference>
<feature type="transmembrane region" description="Helical" evidence="5">
    <location>
        <begin position="16"/>
        <end position="36"/>
    </location>
</feature>
<accession>A0A3D8SCQ8</accession>
<dbReference type="GO" id="GO:0016020">
    <property type="term" value="C:membrane"/>
    <property type="evidence" value="ECO:0007669"/>
    <property type="project" value="UniProtKB-SubCell"/>
</dbReference>
<dbReference type="STRING" id="1810919.A0A3D8SCQ8"/>
<evidence type="ECO:0000313" key="6">
    <source>
        <dbReference type="EMBL" id="RDW84125.1"/>
    </source>
</evidence>